<evidence type="ECO:0000313" key="1">
    <source>
        <dbReference type="EMBL" id="KAK6761374.1"/>
    </source>
</evidence>
<accession>A0ABR1EFA7</accession>
<evidence type="ECO:0000313" key="2">
    <source>
        <dbReference type="Proteomes" id="UP001303046"/>
    </source>
</evidence>
<name>A0ABR1EFA7_NECAM</name>
<reference evidence="1 2" key="1">
    <citation type="submission" date="2023-08" db="EMBL/GenBank/DDBJ databases">
        <title>A Necator americanus chromosomal reference genome.</title>
        <authorList>
            <person name="Ilik V."/>
            <person name="Petrzelkova K.J."/>
            <person name="Pardy F."/>
            <person name="Fuh T."/>
            <person name="Niatou-Singa F.S."/>
            <person name="Gouil Q."/>
            <person name="Baker L."/>
            <person name="Ritchie M.E."/>
            <person name="Jex A.R."/>
            <person name="Gazzola D."/>
            <person name="Li H."/>
            <person name="Toshio Fujiwara R."/>
            <person name="Zhan B."/>
            <person name="Aroian R.V."/>
            <person name="Pafco B."/>
            <person name="Schwarz E.M."/>
        </authorList>
    </citation>
    <scope>NUCLEOTIDE SEQUENCE [LARGE SCALE GENOMIC DNA]</scope>
    <source>
        <strain evidence="1 2">Aroian</strain>
        <tissue evidence="1">Whole animal</tissue>
    </source>
</reference>
<gene>
    <name evidence="1" type="primary">Necator_chrX.g22600</name>
    <name evidence="1" type="ORF">RB195_022437</name>
</gene>
<dbReference type="EMBL" id="JAVFWL010000006">
    <property type="protein sequence ID" value="KAK6761374.1"/>
    <property type="molecule type" value="Genomic_DNA"/>
</dbReference>
<keyword evidence="2" id="KW-1185">Reference proteome</keyword>
<proteinExistence type="predicted"/>
<comment type="caution">
    <text evidence="1">The sequence shown here is derived from an EMBL/GenBank/DDBJ whole genome shotgun (WGS) entry which is preliminary data.</text>
</comment>
<dbReference type="Proteomes" id="UP001303046">
    <property type="component" value="Unassembled WGS sequence"/>
</dbReference>
<protein>
    <submittedName>
        <fullName evidence="1">Uncharacterized protein</fullName>
    </submittedName>
</protein>
<sequence>MLDMAGLKDEECGMKLRKIPFMLDCEPGGSFLMQFLHKVHPERCMGAPGSLTAEEVYLHLRKQNACIILYASPAALEISARKSKREGSYVVSCNNIAKTDGYQE</sequence>
<organism evidence="1 2">
    <name type="scientific">Necator americanus</name>
    <name type="common">Human hookworm</name>
    <dbReference type="NCBI Taxonomy" id="51031"/>
    <lineage>
        <taxon>Eukaryota</taxon>
        <taxon>Metazoa</taxon>
        <taxon>Ecdysozoa</taxon>
        <taxon>Nematoda</taxon>
        <taxon>Chromadorea</taxon>
        <taxon>Rhabditida</taxon>
        <taxon>Rhabditina</taxon>
        <taxon>Rhabditomorpha</taxon>
        <taxon>Strongyloidea</taxon>
        <taxon>Ancylostomatidae</taxon>
        <taxon>Bunostominae</taxon>
        <taxon>Necator</taxon>
    </lineage>
</organism>